<evidence type="ECO:0000256" key="9">
    <source>
        <dbReference type="ARBA" id="ARBA00022989"/>
    </source>
</evidence>
<keyword evidence="10" id="KW-0770">Synapse</keyword>
<evidence type="ECO:0000256" key="24">
    <source>
        <dbReference type="ARBA" id="ARBA00081195"/>
    </source>
</evidence>
<dbReference type="InterPro" id="IPR020846">
    <property type="entry name" value="MFS_dom"/>
</dbReference>
<gene>
    <name evidence="28" type="ORF">KQX54_000787</name>
</gene>
<evidence type="ECO:0000259" key="27">
    <source>
        <dbReference type="PROSITE" id="PS50850"/>
    </source>
</evidence>
<dbReference type="GO" id="GO:0005765">
    <property type="term" value="C:lysosomal membrane"/>
    <property type="evidence" value="ECO:0007669"/>
    <property type="project" value="UniProtKB-SubCell"/>
</dbReference>
<comment type="catalytic activity">
    <reaction evidence="16">
        <text>L-aspartate(out) = L-aspartate(in)</text>
        <dbReference type="Rhea" id="RHEA:66332"/>
        <dbReference type="ChEBI" id="CHEBI:29991"/>
    </reaction>
    <physiologicalReaction direction="left-to-right" evidence="16">
        <dbReference type="Rhea" id="RHEA:66333"/>
    </physiologicalReaction>
</comment>
<evidence type="ECO:0000256" key="6">
    <source>
        <dbReference type="ARBA" id="ARBA00022475"/>
    </source>
</evidence>
<evidence type="ECO:0000256" key="25">
    <source>
        <dbReference type="ARBA" id="ARBA00081925"/>
    </source>
</evidence>
<comment type="catalytic activity">
    <reaction evidence="18">
        <text>N-acetyl-L-aspartyl-L-glutamate(out) = N-acetyl-L-aspartyl-L-glutamate(in)</text>
        <dbReference type="Rhea" id="RHEA:72599"/>
        <dbReference type="ChEBI" id="CHEBI:76931"/>
    </reaction>
    <physiologicalReaction direction="left-to-right" evidence="18">
        <dbReference type="Rhea" id="RHEA:72600"/>
    </physiologicalReaction>
</comment>
<dbReference type="PANTHER" id="PTHR11662">
    <property type="entry name" value="SOLUTE CARRIER FAMILY 17"/>
    <property type="match status" value="1"/>
</dbReference>
<dbReference type="InterPro" id="IPR011701">
    <property type="entry name" value="MFS"/>
</dbReference>
<dbReference type="CDD" id="cd17318">
    <property type="entry name" value="MFS_SLC17"/>
    <property type="match status" value="1"/>
</dbReference>
<evidence type="ECO:0000256" key="5">
    <source>
        <dbReference type="ARBA" id="ARBA00022448"/>
    </source>
</evidence>
<keyword evidence="11 26" id="KW-0472">Membrane</keyword>
<evidence type="ECO:0000256" key="16">
    <source>
        <dbReference type="ARBA" id="ARBA00050554"/>
    </source>
</evidence>
<dbReference type="AlphaFoldDB" id="A0AAV7HR76"/>
<comment type="subcellular location">
    <subcellularLocation>
        <location evidence="2">Basolateral cell membrane</location>
        <topology evidence="2">Multi-pass membrane protein</topology>
    </subcellularLocation>
    <subcellularLocation>
        <location evidence="3">Cytoplasmic vesicle</location>
        <location evidence="3">Secretory vesicle membrane</location>
        <topology evidence="3">Multi-pass membrane protein</topology>
    </subcellularLocation>
    <subcellularLocation>
        <location evidence="1">Cytoplasmic vesicle</location>
        <location evidence="1">Secretory vesicle</location>
        <location evidence="1">Synaptic vesicle membrane</location>
    </subcellularLocation>
    <subcellularLocation>
        <location evidence="4">Lysosome membrane</location>
    </subcellularLocation>
</comment>
<evidence type="ECO:0000313" key="28">
    <source>
        <dbReference type="EMBL" id="KAH0533702.1"/>
    </source>
</evidence>
<keyword evidence="14" id="KW-0968">Cytoplasmic vesicle</keyword>
<evidence type="ECO:0000256" key="26">
    <source>
        <dbReference type="SAM" id="Phobius"/>
    </source>
</evidence>
<accession>A0AAV7HR76</accession>
<feature type="transmembrane region" description="Helical" evidence="26">
    <location>
        <begin position="209"/>
        <end position="227"/>
    </location>
</feature>
<evidence type="ECO:0000256" key="10">
    <source>
        <dbReference type="ARBA" id="ARBA00023018"/>
    </source>
</evidence>
<dbReference type="FunFam" id="1.20.1250.20:FF:000067">
    <property type="entry name" value="sialin isoform X2"/>
    <property type="match status" value="1"/>
</dbReference>
<feature type="transmembrane region" description="Helical" evidence="26">
    <location>
        <begin position="269"/>
        <end position="292"/>
    </location>
</feature>
<evidence type="ECO:0000256" key="17">
    <source>
        <dbReference type="ARBA" id="ARBA00050625"/>
    </source>
</evidence>
<dbReference type="InterPro" id="IPR036259">
    <property type="entry name" value="MFS_trans_sf"/>
</dbReference>
<feature type="transmembrane region" description="Helical" evidence="26">
    <location>
        <begin position="181"/>
        <end position="202"/>
    </location>
</feature>
<evidence type="ECO:0000256" key="22">
    <source>
        <dbReference type="ARBA" id="ARBA00069713"/>
    </source>
</evidence>
<feature type="transmembrane region" description="Helical" evidence="26">
    <location>
        <begin position="495"/>
        <end position="519"/>
    </location>
</feature>
<evidence type="ECO:0000256" key="1">
    <source>
        <dbReference type="ARBA" id="ARBA00004432"/>
    </source>
</evidence>
<sequence length="579" mass="64560">MAMMMIVRDVICRVEIKALDTGSMSSQRVNPECMTDKSSRELCFTFQSLSNYFYHCVTLSWKAKLAIQTIYLRSYKITDKEVADFCFCQKTMDTKEGNVNLKESCHYGSVQRESSEEEEMDEPVGWKFWKKRRYVVGVLAFFGFFTSYILRVNLSVAIVAMTTSSHGEEAEFNWDSKLQGLVLSSFFYGYISTQLLGGWLSARIGGKRVFGIGIAVTALLTLITPPLTRVSVYILVALRIIEGIFEGVTYPCIHSIWANWAPPLERSKLATLAFSGSFVGTVFAMPACGIMAERLGWPSVFYIFGVVGLVWFTLWWLIVTDKPEDDPRISKSELDYIKKSLGSGNQQMKISHPWKSIFKSPAVWAIVAAHFSENWGFYTMLTQLPKFMSDVLNFKLEKTGFFSAVPYLVMSIVLQCSGHLADHLRSKNVLSTTNVRKIFTCGAFLSQTIFMISAGFATTSTSAITCLSIAVGLGGFAWSGFSVNHLDIAPQHASVLMGIGNTIATLPGIVSPIITGYIVQNKTAAEWRIVLVIAGSIYLIGAIIYGLFASGERQQWALEKKNEDLKAYTNQAMDYDSHV</sequence>
<evidence type="ECO:0000256" key="3">
    <source>
        <dbReference type="ARBA" id="ARBA00004638"/>
    </source>
</evidence>
<feature type="transmembrane region" description="Helical" evidence="26">
    <location>
        <begin position="525"/>
        <end position="548"/>
    </location>
</feature>
<feature type="transmembrane region" description="Helical" evidence="26">
    <location>
        <begin position="401"/>
        <end position="418"/>
    </location>
</feature>
<dbReference type="GO" id="GO:0015293">
    <property type="term" value="F:symporter activity"/>
    <property type="evidence" value="ECO:0007669"/>
    <property type="project" value="UniProtKB-KW"/>
</dbReference>
<feature type="transmembrane region" description="Helical" evidence="26">
    <location>
        <begin position="462"/>
        <end position="483"/>
    </location>
</feature>
<dbReference type="Gene3D" id="1.20.1250.20">
    <property type="entry name" value="MFS general substrate transporter like domains"/>
    <property type="match status" value="2"/>
</dbReference>
<keyword evidence="7 26" id="KW-0812">Transmembrane</keyword>
<evidence type="ECO:0000256" key="20">
    <source>
        <dbReference type="ARBA" id="ARBA00051612"/>
    </source>
</evidence>
<dbReference type="GO" id="GO:0030672">
    <property type="term" value="C:synaptic vesicle membrane"/>
    <property type="evidence" value="ECO:0007669"/>
    <property type="project" value="UniProtKB-SubCell"/>
</dbReference>
<comment type="catalytic activity">
    <reaction evidence="19">
        <text>L-glutamate(out) = L-glutamate(in)</text>
        <dbReference type="Rhea" id="RHEA:66336"/>
        <dbReference type="ChEBI" id="CHEBI:29985"/>
    </reaction>
    <physiologicalReaction direction="left-to-right" evidence="19">
        <dbReference type="Rhea" id="RHEA:66337"/>
    </physiologicalReaction>
</comment>
<dbReference type="SUPFAM" id="SSF103473">
    <property type="entry name" value="MFS general substrate transporter"/>
    <property type="match status" value="1"/>
</dbReference>
<evidence type="ECO:0000256" key="21">
    <source>
        <dbReference type="ARBA" id="ARBA00056891"/>
    </source>
</evidence>
<comment type="catalytic activity">
    <reaction evidence="17">
        <text>N-acetylneuraminate(in) + H(+)(in) = N-acetylneuraminate(out) + H(+)(out)</text>
        <dbReference type="Rhea" id="RHEA:28987"/>
        <dbReference type="ChEBI" id="CHEBI:15378"/>
        <dbReference type="ChEBI" id="CHEBI:35418"/>
    </reaction>
    <physiologicalReaction direction="right-to-left" evidence="17">
        <dbReference type="Rhea" id="RHEA:28989"/>
    </physiologicalReaction>
</comment>
<evidence type="ECO:0000256" key="18">
    <source>
        <dbReference type="ARBA" id="ARBA00051403"/>
    </source>
</evidence>
<dbReference type="Proteomes" id="UP000826195">
    <property type="component" value="Unassembled WGS sequence"/>
</dbReference>
<dbReference type="EMBL" id="JAHXZJ010002991">
    <property type="protein sequence ID" value="KAH0533702.1"/>
    <property type="molecule type" value="Genomic_DNA"/>
</dbReference>
<evidence type="ECO:0000256" key="11">
    <source>
        <dbReference type="ARBA" id="ARBA00023136"/>
    </source>
</evidence>
<name>A0AAV7HR76_COTGL</name>
<keyword evidence="9 26" id="KW-1133">Transmembrane helix</keyword>
<keyword evidence="13" id="KW-0458">Lysosome</keyword>
<dbReference type="Pfam" id="PF07690">
    <property type="entry name" value="MFS_1"/>
    <property type="match status" value="1"/>
</dbReference>
<reference evidence="28 29" key="1">
    <citation type="journal article" date="2021" name="J. Hered.">
        <title>A chromosome-level genome assembly of the parasitoid wasp, Cotesia glomerata (Hymenoptera: Braconidae).</title>
        <authorList>
            <person name="Pinto B.J."/>
            <person name="Weis J.J."/>
            <person name="Gamble T."/>
            <person name="Ode P.J."/>
            <person name="Paul R."/>
            <person name="Zaspel J.M."/>
        </authorList>
    </citation>
    <scope>NUCLEOTIDE SEQUENCE [LARGE SCALE GENOMIC DNA]</scope>
    <source>
        <strain evidence="28">CgM1</strain>
    </source>
</reference>
<organism evidence="28 29">
    <name type="scientific">Cotesia glomerata</name>
    <name type="common">Lepidopteran parasitic wasp</name>
    <name type="synonym">Apanteles glomeratus</name>
    <dbReference type="NCBI Taxonomy" id="32391"/>
    <lineage>
        <taxon>Eukaryota</taxon>
        <taxon>Metazoa</taxon>
        <taxon>Ecdysozoa</taxon>
        <taxon>Arthropoda</taxon>
        <taxon>Hexapoda</taxon>
        <taxon>Insecta</taxon>
        <taxon>Pterygota</taxon>
        <taxon>Neoptera</taxon>
        <taxon>Endopterygota</taxon>
        <taxon>Hymenoptera</taxon>
        <taxon>Apocrita</taxon>
        <taxon>Ichneumonoidea</taxon>
        <taxon>Braconidae</taxon>
        <taxon>Microgastrinae</taxon>
        <taxon>Cotesia</taxon>
    </lineage>
</organism>
<comment type="catalytic activity">
    <reaction evidence="15">
        <text>2 nitrate(out) + H(+)(out) = 2 nitrate(in) + H(+)(in)</text>
        <dbReference type="Rhea" id="RHEA:71539"/>
        <dbReference type="ChEBI" id="CHEBI:15378"/>
        <dbReference type="ChEBI" id="CHEBI:17632"/>
    </reaction>
    <physiologicalReaction direction="left-to-right" evidence="15">
        <dbReference type="Rhea" id="RHEA:71540"/>
    </physiologicalReaction>
</comment>
<feature type="transmembrane region" description="Helical" evidence="26">
    <location>
        <begin position="298"/>
        <end position="319"/>
    </location>
</feature>
<comment type="caution">
    <text evidence="28">The sequence shown here is derived from an EMBL/GenBank/DDBJ whole genome shotgun (WGS) entry which is preliminary data.</text>
</comment>
<evidence type="ECO:0000256" key="13">
    <source>
        <dbReference type="ARBA" id="ARBA00023228"/>
    </source>
</evidence>
<evidence type="ECO:0000313" key="29">
    <source>
        <dbReference type="Proteomes" id="UP000826195"/>
    </source>
</evidence>
<comment type="function">
    <text evidence="21">Receptor for CM101, a polysaccharide produced by group B Streptococcus with antipathoangiogenic properties.</text>
</comment>
<keyword evidence="29" id="KW-1185">Reference proteome</keyword>
<evidence type="ECO:0000256" key="12">
    <source>
        <dbReference type="ARBA" id="ARBA00023180"/>
    </source>
</evidence>
<keyword evidence="6" id="KW-1003">Cell membrane</keyword>
<keyword evidence="5" id="KW-0813">Transport</keyword>
<evidence type="ECO:0000256" key="7">
    <source>
        <dbReference type="ARBA" id="ARBA00022692"/>
    </source>
</evidence>
<dbReference type="InterPro" id="IPR050382">
    <property type="entry name" value="MFS_Na/Anion_cotransporter"/>
</dbReference>
<dbReference type="GO" id="GO:0016323">
    <property type="term" value="C:basolateral plasma membrane"/>
    <property type="evidence" value="ECO:0007669"/>
    <property type="project" value="UniProtKB-SubCell"/>
</dbReference>
<protein>
    <recommendedName>
        <fullName evidence="22">Sialin</fullName>
    </recommendedName>
    <alternativeName>
        <fullName evidence="25">H(+)/nitrate cotransporter</fullName>
    </alternativeName>
    <alternativeName>
        <fullName evidence="23">H(+)/sialic acid cotransporter</fullName>
    </alternativeName>
    <alternativeName>
        <fullName evidence="24">Vesicular excitatory amino acid transporter</fullName>
    </alternativeName>
</protein>
<comment type="catalytic activity">
    <reaction evidence="20">
        <text>D-glucuronate(out) + H(+)(out) = D-glucuronate(in) + H(+)(in)</text>
        <dbReference type="Rhea" id="RHEA:72591"/>
        <dbReference type="ChEBI" id="CHEBI:15378"/>
        <dbReference type="ChEBI" id="CHEBI:58720"/>
    </reaction>
    <physiologicalReaction direction="left-to-right" evidence="20">
        <dbReference type="Rhea" id="RHEA:72592"/>
    </physiologicalReaction>
</comment>
<dbReference type="GO" id="GO:0046942">
    <property type="term" value="P:carboxylic acid transport"/>
    <property type="evidence" value="ECO:0007669"/>
    <property type="project" value="UniProtKB-ARBA"/>
</dbReference>
<dbReference type="PROSITE" id="PS50850">
    <property type="entry name" value="MFS"/>
    <property type="match status" value="1"/>
</dbReference>
<evidence type="ECO:0000256" key="8">
    <source>
        <dbReference type="ARBA" id="ARBA00022847"/>
    </source>
</evidence>
<feature type="domain" description="Major facilitator superfamily (MFS) profile" evidence="27">
    <location>
        <begin position="135"/>
        <end position="553"/>
    </location>
</feature>
<evidence type="ECO:0000256" key="2">
    <source>
        <dbReference type="ARBA" id="ARBA00004554"/>
    </source>
</evidence>
<dbReference type="FunFam" id="1.20.1250.20:FF:000003">
    <property type="entry name" value="Solute carrier family 17 member 3"/>
    <property type="match status" value="1"/>
</dbReference>
<proteinExistence type="predicted"/>
<keyword evidence="8" id="KW-0769">Symport</keyword>
<evidence type="ECO:0000256" key="14">
    <source>
        <dbReference type="ARBA" id="ARBA00023329"/>
    </source>
</evidence>
<feature type="transmembrane region" description="Helical" evidence="26">
    <location>
        <begin position="438"/>
        <end position="456"/>
    </location>
</feature>
<evidence type="ECO:0000256" key="23">
    <source>
        <dbReference type="ARBA" id="ARBA00080244"/>
    </source>
</evidence>
<evidence type="ECO:0000256" key="4">
    <source>
        <dbReference type="ARBA" id="ARBA00004656"/>
    </source>
</evidence>
<evidence type="ECO:0000256" key="19">
    <source>
        <dbReference type="ARBA" id="ARBA00051447"/>
    </source>
</evidence>
<dbReference type="GO" id="GO:0006820">
    <property type="term" value="P:monoatomic anion transport"/>
    <property type="evidence" value="ECO:0007669"/>
    <property type="project" value="TreeGrafter"/>
</dbReference>
<keyword evidence="12" id="KW-0325">Glycoprotein</keyword>
<dbReference type="PANTHER" id="PTHR11662:SF455">
    <property type="entry name" value="GH23975P"/>
    <property type="match status" value="1"/>
</dbReference>
<evidence type="ECO:0000256" key="15">
    <source>
        <dbReference type="ARBA" id="ARBA00050101"/>
    </source>
</evidence>
<feature type="transmembrane region" description="Helical" evidence="26">
    <location>
        <begin position="134"/>
        <end position="161"/>
    </location>
</feature>